<organism evidence="10 11">
    <name type="scientific">[Emmonsia] crescens</name>
    <dbReference type="NCBI Taxonomy" id="73230"/>
    <lineage>
        <taxon>Eukaryota</taxon>
        <taxon>Fungi</taxon>
        <taxon>Dikarya</taxon>
        <taxon>Ascomycota</taxon>
        <taxon>Pezizomycotina</taxon>
        <taxon>Eurotiomycetes</taxon>
        <taxon>Eurotiomycetidae</taxon>
        <taxon>Onygenales</taxon>
        <taxon>Ajellomycetaceae</taxon>
        <taxon>Emergomyces</taxon>
    </lineage>
</organism>
<dbReference type="GO" id="GO:0008270">
    <property type="term" value="F:zinc ion binding"/>
    <property type="evidence" value="ECO:0007669"/>
    <property type="project" value="UniProtKB-KW"/>
</dbReference>
<evidence type="ECO:0000256" key="4">
    <source>
        <dbReference type="ARBA" id="ARBA00022771"/>
    </source>
</evidence>
<dbReference type="Proteomes" id="UP000034164">
    <property type="component" value="Unassembled WGS sequence"/>
</dbReference>
<evidence type="ECO:0000256" key="7">
    <source>
        <dbReference type="PROSITE-ProRule" id="PRU00042"/>
    </source>
</evidence>
<comment type="subcellular location">
    <subcellularLocation>
        <location evidence="1">Nucleus</location>
    </subcellularLocation>
</comment>
<proteinExistence type="predicted"/>
<protein>
    <recommendedName>
        <fullName evidence="9">C2H2-type domain-containing protein</fullName>
    </recommendedName>
</protein>
<dbReference type="PANTHER" id="PTHR16515">
    <property type="entry name" value="PR DOMAIN ZINC FINGER PROTEIN"/>
    <property type="match status" value="1"/>
</dbReference>
<dbReference type="GO" id="GO:0005634">
    <property type="term" value="C:nucleus"/>
    <property type="evidence" value="ECO:0007669"/>
    <property type="project" value="UniProtKB-SubCell"/>
</dbReference>
<feature type="compositionally biased region" description="Low complexity" evidence="8">
    <location>
        <begin position="27"/>
        <end position="39"/>
    </location>
</feature>
<dbReference type="OrthoDB" id="6077919at2759"/>
<dbReference type="InterPro" id="IPR013087">
    <property type="entry name" value="Znf_C2H2_type"/>
</dbReference>
<evidence type="ECO:0000256" key="3">
    <source>
        <dbReference type="ARBA" id="ARBA00022737"/>
    </source>
</evidence>
<comment type="caution">
    <text evidence="10">The sequence shown here is derived from an EMBL/GenBank/DDBJ whole genome shotgun (WGS) entry which is preliminary data.</text>
</comment>
<evidence type="ECO:0000256" key="8">
    <source>
        <dbReference type="SAM" id="MobiDB-lite"/>
    </source>
</evidence>
<dbReference type="PROSITE" id="PS00028">
    <property type="entry name" value="ZINC_FINGER_C2H2_1"/>
    <property type="match status" value="2"/>
</dbReference>
<dbReference type="Pfam" id="PF00096">
    <property type="entry name" value="zf-C2H2"/>
    <property type="match status" value="2"/>
</dbReference>
<evidence type="ECO:0000256" key="6">
    <source>
        <dbReference type="ARBA" id="ARBA00023242"/>
    </source>
</evidence>
<keyword evidence="6" id="KW-0539">Nucleus</keyword>
<dbReference type="InterPro" id="IPR036236">
    <property type="entry name" value="Znf_C2H2_sf"/>
</dbReference>
<dbReference type="SUPFAM" id="SSF57667">
    <property type="entry name" value="beta-beta-alpha zinc fingers"/>
    <property type="match status" value="1"/>
</dbReference>
<dbReference type="EMBL" id="LCZI01001633">
    <property type="protein sequence ID" value="KKZ59899.1"/>
    <property type="molecule type" value="Genomic_DNA"/>
</dbReference>
<dbReference type="FunFam" id="3.30.160.60:FF:002343">
    <property type="entry name" value="Zinc finger protein 33A"/>
    <property type="match status" value="1"/>
</dbReference>
<dbReference type="Gene3D" id="3.30.160.60">
    <property type="entry name" value="Classic Zinc Finger"/>
    <property type="match status" value="2"/>
</dbReference>
<keyword evidence="4 7" id="KW-0863">Zinc-finger</keyword>
<keyword evidence="3" id="KW-0677">Repeat</keyword>
<reference evidence="11" key="1">
    <citation type="journal article" date="2015" name="PLoS Genet.">
        <title>The dynamic genome and transcriptome of the human fungal pathogen Blastomyces and close relative Emmonsia.</title>
        <authorList>
            <person name="Munoz J.F."/>
            <person name="Gauthier G.M."/>
            <person name="Desjardins C.A."/>
            <person name="Gallo J.E."/>
            <person name="Holder J."/>
            <person name="Sullivan T.D."/>
            <person name="Marty A.J."/>
            <person name="Carmen J.C."/>
            <person name="Chen Z."/>
            <person name="Ding L."/>
            <person name="Gujja S."/>
            <person name="Magrini V."/>
            <person name="Misas E."/>
            <person name="Mitreva M."/>
            <person name="Priest M."/>
            <person name="Saif S."/>
            <person name="Whiston E.A."/>
            <person name="Young S."/>
            <person name="Zeng Q."/>
            <person name="Goldman W.E."/>
            <person name="Mardis E.R."/>
            <person name="Taylor J.W."/>
            <person name="McEwen J.G."/>
            <person name="Clay O.K."/>
            <person name="Klein B.S."/>
            <person name="Cuomo C.A."/>
        </authorList>
    </citation>
    <scope>NUCLEOTIDE SEQUENCE [LARGE SCALE GENOMIC DNA]</scope>
    <source>
        <strain evidence="11">UAMH 3008</strain>
    </source>
</reference>
<feature type="region of interest" description="Disordered" evidence="8">
    <location>
        <begin position="14"/>
        <end position="42"/>
    </location>
</feature>
<dbReference type="SMART" id="SM00355">
    <property type="entry name" value="ZnF_C2H2"/>
    <property type="match status" value="2"/>
</dbReference>
<feature type="domain" description="C2H2-type" evidence="9">
    <location>
        <begin position="314"/>
        <end position="344"/>
    </location>
</feature>
<evidence type="ECO:0000256" key="2">
    <source>
        <dbReference type="ARBA" id="ARBA00022723"/>
    </source>
</evidence>
<dbReference type="GO" id="GO:0010468">
    <property type="term" value="P:regulation of gene expression"/>
    <property type="evidence" value="ECO:0007669"/>
    <property type="project" value="TreeGrafter"/>
</dbReference>
<sequence>MNLSHLVTSYHNPPSTYSYSGISQKRQSLQSEPSSLSVSNGYYDRNASNLAYSRTPQPPLSPPVEEQTRFSLPSISSLLQGTDHLPPVHVAKKHRPNPLLPENVDLKSHGHGATQRAINRPRMILPPTPPLRPGSGLDGSRHSPSGSSPSSAHSPISVANLTSSTISPTDSSYQHRISQVPFPPQSARTSVSQGSPVSLVEKHYTAPSNLATNSAPFASPVEPPANSAEYYRRPSHVPSFSPSIPLTVAPSAQQHHHHSMISTWQQHHHYFPPSNTAPYPQNHDRYICRTCHKAFSRPSSLRIHSHSHTGEKPFKCPHVNCGKSFSVRSNMKRHERGCHTGRPTQAALVN</sequence>
<evidence type="ECO:0000256" key="5">
    <source>
        <dbReference type="ARBA" id="ARBA00022833"/>
    </source>
</evidence>
<dbReference type="AlphaFoldDB" id="A0A0G2IXQ7"/>
<evidence type="ECO:0000313" key="10">
    <source>
        <dbReference type="EMBL" id="KKZ59899.1"/>
    </source>
</evidence>
<keyword evidence="2" id="KW-0479">Metal-binding</keyword>
<keyword evidence="5" id="KW-0862">Zinc</keyword>
<evidence type="ECO:0000313" key="11">
    <source>
        <dbReference type="Proteomes" id="UP000034164"/>
    </source>
</evidence>
<dbReference type="PROSITE" id="PS50157">
    <property type="entry name" value="ZINC_FINGER_C2H2_2"/>
    <property type="match status" value="2"/>
</dbReference>
<feature type="domain" description="C2H2-type" evidence="9">
    <location>
        <begin position="286"/>
        <end position="313"/>
    </location>
</feature>
<evidence type="ECO:0000259" key="9">
    <source>
        <dbReference type="PROSITE" id="PS50157"/>
    </source>
</evidence>
<name>A0A0G2IXQ7_9EURO</name>
<dbReference type="InterPro" id="IPR050331">
    <property type="entry name" value="Zinc_finger"/>
</dbReference>
<dbReference type="VEuPathDB" id="FungiDB:EMCG_05285"/>
<dbReference type="PANTHER" id="PTHR16515:SF49">
    <property type="entry name" value="GASTRULA ZINC FINGER PROTEIN XLCGF49.1-LIKE-RELATED"/>
    <property type="match status" value="1"/>
</dbReference>
<evidence type="ECO:0000256" key="1">
    <source>
        <dbReference type="ARBA" id="ARBA00004123"/>
    </source>
</evidence>
<feature type="compositionally biased region" description="Low complexity" evidence="8">
    <location>
        <begin position="142"/>
        <end position="156"/>
    </location>
</feature>
<gene>
    <name evidence="10" type="ORF">EMCG_05285</name>
</gene>
<feature type="region of interest" description="Disordered" evidence="8">
    <location>
        <begin position="49"/>
        <end position="68"/>
    </location>
</feature>
<feature type="region of interest" description="Disordered" evidence="8">
    <location>
        <begin position="88"/>
        <end position="156"/>
    </location>
</feature>
<accession>A0A0G2IXQ7</accession>
<feature type="compositionally biased region" description="Polar residues" evidence="8">
    <location>
        <begin position="14"/>
        <end position="26"/>
    </location>
</feature>